<dbReference type="InterPro" id="IPR005467">
    <property type="entry name" value="His_kinase_dom"/>
</dbReference>
<feature type="modified residue" description="4-aspartylphosphate" evidence="11">
    <location>
        <position position="834"/>
    </location>
</feature>
<protein>
    <recommendedName>
        <fullName evidence="10">Sensory/regulatory protein RpfC</fullName>
        <ecNumber evidence="2">2.7.13.3</ecNumber>
    </recommendedName>
</protein>
<dbReference type="PRINTS" id="PR00344">
    <property type="entry name" value="BCTRLSENSOR"/>
</dbReference>
<dbReference type="InterPro" id="IPR004358">
    <property type="entry name" value="Sig_transdc_His_kin-like_C"/>
</dbReference>
<dbReference type="InterPro" id="IPR021796">
    <property type="entry name" value="Tll0287-like_dom"/>
</dbReference>
<feature type="domain" description="Response regulatory" evidence="15">
    <location>
        <begin position="785"/>
        <end position="904"/>
    </location>
</feature>
<dbReference type="SUPFAM" id="SSF55785">
    <property type="entry name" value="PYP-like sensor domain (PAS domain)"/>
    <property type="match status" value="1"/>
</dbReference>
<dbReference type="PANTHER" id="PTHR45339:SF1">
    <property type="entry name" value="HYBRID SIGNAL TRANSDUCTION HISTIDINE KINASE J"/>
    <property type="match status" value="1"/>
</dbReference>
<dbReference type="PANTHER" id="PTHR45339">
    <property type="entry name" value="HYBRID SIGNAL TRANSDUCTION HISTIDINE KINASE J"/>
    <property type="match status" value="1"/>
</dbReference>
<dbReference type="Pfam" id="PF02518">
    <property type="entry name" value="HATPase_c"/>
    <property type="match status" value="1"/>
</dbReference>
<dbReference type="GO" id="GO:0005524">
    <property type="term" value="F:ATP binding"/>
    <property type="evidence" value="ECO:0007669"/>
    <property type="project" value="UniProtKB-KW"/>
</dbReference>
<sequence length="909" mass="101996">MKKYNQQQLLEKQRTQFRWVMISLAFLCALVFVVLGIWVVKGTEEDHLVRSARAYAKAVDSFRAFYTDVIVKSVIGNPWVEVTEHYRDQPGAIPIPATMTIDLVEFMSSQDENISVRLISDFPFPQRASRTLSEFDLAALNVIRNQQADEYYNFSYDQNRKELSFASPIIMQQTCVACHNNHVDSPKTDWKVGDVRGIQVVSIPSEVVLNSSDYRLYYLIGFVLFAFSAAVSALFYMDSRIRKVFSLLQTKNSELEATTTELKQQQKALDQHAIVSMTDLKGDIIYVNEHFKTISGYADHELLGENHRIINSGYHAQAMFENMWNRVCSGQAWHGELKNINKSGEYYWVTATIMPLYNADGEMDRFISIRTDITQQKKLEHDLKSSNEELFALNLVLEDARREAEAASQTKSAFLANMSHEIRTPMTGIMGMTDLALDTQLTATQRGYLDVVRSSSQALLSILNDILDFSKIDAGKLQIEVVKFELKELVCYCLKPAAVIARKKGISLRLDMPTNIPDICIADPIRLRQVLVNICDNAIKFTEAGQVTVSLRWTADTHATGHLHIDVTDQGIGIPKEKQRLIFDAFAQADNTTTRSFGGTGLGLSICMKLIELMQGHMGVVSQVGKGSRFWFELPCQGAEYNKKILKSVEVQSVFILDKQINNNVVNACLDSKNVQISYFDNRTEFVENIYLASDKNVKCLINNCFGDFSAVEIIHDLIAHDIKKHNIILIADHVSESEINDAQTLGVSQLLTHPVAPVELFNMLEGIEHVPVKERVADASECLSILVAEDNKVNQKLITALITKQGHTVTLVENGLEAWQTFMQNTYDLVLMDMQMPIMGGVDATRSIREHETSHQLPPTPIYAMTANVLPADKQACLSAGMNGHLGKPIKVTELTTLLNSLMKSGVP</sequence>
<keyword evidence="13" id="KW-0812">Transmembrane</keyword>
<dbReference type="SMART" id="SM00388">
    <property type="entry name" value="HisKA"/>
    <property type="match status" value="1"/>
</dbReference>
<dbReference type="Pfam" id="PF00072">
    <property type="entry name" value="Response_reg"/>
    <property type="match status" value="1"/>
</dbReference>
<reference evidence="18 19" key="1">
    <citation type="submission" date="2019-09" db="EMBL/GenBank/DDBJ databases">
        <title>Nitrincola iocasae sp. nov., a bacterium isolated from the sediment collected at a cold seep field in South China Sea.</title>
        <authorList>
            <person name="Zhang H."/>
            <person name="Wang H."/>
            <person name="Li C."/>
        </authorList>
    </citation>
    <scope>NUCLEOTIDE SEQUENCE [LARGE SCALE GENOMIC DNA]</scope>
    <source>
        <strain evidence="18 19">KXZD1103</strain>
    </source>
</reference>
<dbReference type="FunFam" id="3.30.565.10:FF:000010">
    <property type="entry name" value="Sensor histidine kinase RcsC"/>
    <property type="match status" value="1"/>
</dbReference>
<dbReference type="Gene3D" id="1.10.287.130">
    <property type="match status" value="1"/>
</dbReference>
<evidence type="ECO:0000259" key="14">
    <source>
        <dbReference type="PROSITE" id="PS50109"/>
    </source>
</evidence>
<evidence type="ECO:0000256" key="13">
    <source>
        <dbReference type="SAM" id="Phobius"/>
    </source>
</evidence>
<evidence type="ECO:0000256" key="7">
    <source>
        <dbReference type="ARBA" id="ARBA00022840"/>
    </source>
</evidence>
<feature type="domain" description="PAC" evidence="17">
    <location>
        <begin position="333"/>
        <end position="385"/>
    </location>
</feature>
<name>A0A5J6LFK2_9GAMM</name>
<dbReference type="CDD" id="cd00082">
    <property type="entry name" value="HisKA"/>
    <property type="match status" value="1"/>
</dbReference>
<evidence type="ECO:0000256" key="8">
    <source>
        <dbReference type="ARBA" id="ARBA00023012"/>
    </source>
</evidence>
<evidence type="ECO:0000256" key="9">
    <source>
        <dbReference type="ARBA" id="ARBA00064003"/>
    </source>
</evidence>
<keyword evidence="7" id="KW-0067">ATP-binding</keyword>
<keyword evidence="13" id="KW-1133">Transmembrane helix</keyword>
<dbReference type="KEGG" id="nik:F5I99_13425"/>
<feature type="domain" description="Histidine kinase" evidence="14">
    <location>
        <begin position="417"/>
        <end position="638"/>
    </location>
</feature>
<dbReference type="InterPro" id="IPR000014">
    <property type="entry name" value="PAS"/>
</dbReference>
<dbReference type="InterPro" id="IPR011006">
    <property type="entry name" value="CheY-like_superfamily"/>
</dbReference>
<evidence type="ECO:0000259" key="17">
    <source>
        <dbReference type="PROSITE" id="PS50113"/>
    </source>
</evidence>
<keyword evidence="8" id="KW-0902">Two-component regulatory system</keyword>
<dbReference type="NCBIfam" id="TIGR00229">
    <property type="entry name" value="sensory_box"/>
    <property type="match status" value="1"/>
</dbReference>
<comment type="catalytic activity">
    <reaction evidence="1">
        <text>ATP + protein L-histidine = ADP + protein N-phospho-L-histidine.</text>
        <dbReference type="EC" id="2.7.13.3"/>
    </reaction>
</comment>
<keyword evidence="6" id="KW-0418">Kinase</keyword>
<dbReference type="InterPro" id="IPR001789">
    <property type="entry name" value="Sig_transdc_resp-reg_receiver"/>
</dbReference>
<keyword evidence="4" id="KW-0808">Transferase</keyword>
<gene>
    <name evidence="18" type="ORF">F5I99_13425</name>
</gene>
<evidence type="ECO:0000256" key="10">
    <source>
        <dbReference type="ARBA" id="ARBA00068150"/>
    </source>
</evidence>
<evidence type="ECO:0000313" key="18">
    <source>
        <dbReference type="EMBL" id="QEW07410.1"/>
    </source>
</evidence>
<dbReference type="SMART" id="SM00086">
    <property type="entry name" value="PAC"/>
    <property type="match status" value="1"/>
</dbReference>
<keyword evidence="12" id="KW-0175">Coiled coil</keyword>
<dbReference type="Proteomes" id="UP000325606">
    <property type="component" value="Chromosome"/>
</dbReference>
<dbReference type="InterPro" id="IPR003661">
    <property type="entry name" value="HisK_dim/P_dom"/>
</dbReference>
<evidence type="ECO:0000259" key="16">
    <source>
        <dbReference type="PROSITE" id="PS50112"/>
    </source>
</evidence>
<dbReference type="SUPFAM" id="SSF52172">
    <property type="entry name" value="CheY-like"/>
    <property type="match status" value="1"/>
</dbReference>
<dbReference type="PROSITE" id="PS50113">
    <property type="entry name" value="PAC"/>
    <property type="match status" value="1"/>
</dbReference>
<evidence type="ECO:0000256" key="4">
    <source>
        <dbReference type="ARBA" id="ARBA00022679"/>
    </source>
</evidence>
<dbReference type="Gene3D" id="3.30.565.10">
    <property type="entry name" value="Histidine kinase-like ATPase, C-terminal domain"/>
    <property type="match status" value="1"/>
</dbReference>
<evidence type="ECO:0000259" key="15">
    <source>
        <dbReference type="PROSITE" id="PS50110"/>
    </source>
</evidence>
<evidence type="ECO:0000256" key="5">
    <source>
        <dbReference type="ARBA" id="ARBA00022741"/>
    </source>
</evidence>
<dbReference type="CDD" id="cd00130">
    <property type="entry name" value="PAS"/>
    <property type="match status" value="1"/>
</dbReference>
<evidence type="ECO:0000256" key="1">
    <source>
        <dbReference type="ARBA" id="ARBA00000085"/>
    </source>
</evidence>
<dbReference type="PROSITE" id="PS50112">
    <property type="entry name" value="PAS"/>
    <property type="match status" value="1"/>
</dbReference>
<dbReference type="InterPro" id="IPR001610">
    <property type="entry name" value="PAC"/>
</dbReference>
<dbReference type="SMART" id="SM00448">
    <property type="entry name" value="REC"/>
    <property type="match status" value="1"/>
</dbReference>
<dbReference type="AlphaFoldDB" id="A0A5J6LFK2"/>
<dbReference type="InterPro" id="IPR035965">
    <property type="entry name" value="PAS-like_dom_sf"/>
</dbReference>
<comment type="subunit">
    <text evidence="9">At low DSF concentrations, interacts with RpfF.</text>
</comment>
<evidence type="ECO:0000256" key="12">
    <source>
        <dbReference type="SAM" id="Coils"/>
    </source>
</evidence>
<dbReference type="PROSITE" id="PS50109">
    <property type="entry name" value="HIS_KIN"/>
    <property type="match status" value="1"/>
</dbReference>
<dbReference type="Pfam" id="PF13426">
    <property type="entry name" value="PAS_9"/>
    <property type="match status" value="1"/>
</dbReference>
<accession>A0A5J6LFK2</accession>
<keyword evidence="3 11" id="KW-0597">Phosphoprotein</keyword>
<dbReference type="Gene3D" id="3.30.450.20">
    <property type="entry name" value="PAS domain"/>
    <property type="match status" value="1"/>
</dbReference>
<dbReference type="InterPro" id="IPR036097">
    <property type="entry name" value="HisK_dim/P_sf"/>
</dbReference>
<proteinExistence type="predicted"/>
<dbReference type="PROSITE" id="PS50110">
    <property type="entry name" value="RESPONSE_REGULATORY"/>
    <property type="match status" value="1"/>
</dbReference>
<dbReference type="InterPro" id="IPR036890">
    <property type="entry name" value="HATPase_C_sf"/>
</dbReference>
<dbReference type="CDD" id="cd16922">
    <property type="entry name" value="HATPase_EvgS-ArcB-TorS-like"/>
    <property type="match status" value="1"/>
</dbReference>
<evidence type="ECO:0000313" key="19">
    <source>
        <dbReference type="Proteomes" id="UP000325606"/>
    </source>
</evidence>
<dbReference type="FunFam" id="1.10.287.130:FF:000002">
    <property type="entry name" value="Two-component osmosensing histidine kinase"/>
    <property type="match status" value="1"/>
</dbReference>
<dbReference type="CDD" id="cd17546">
    <property type="entry name" value="REC_hyHK_CKI1_RcsC-like"/>
    <property type="match status" value="1"/>
</dbReference>
<dbReference type="InterPro" id="IPR000700">
    <property type="entry name" value="PAS-assoc_C"/>
</dbReference>
<dbReference type="Gene3D" id="3.40.50.2300">
    <property type="match status" value="1"/>
</dbReference>
<evidence type="ECO:0000256" key="6">
    <source>
        <dbReference type="ARBA" id="ARBA00022777"/>
    </source>
</evidence>
<dbReference type="GO" id="GO:0000155">
    <property type="term" value="F:phosphorelay sensor kinase activity"/>
    <property type="evidence" value="ECO:0007669"/>
    <property type="project" value="InterPro"/>
</dbReference>
<evidence type="ECO:0000256" key="2">
    <source>
        <dbReference type="ARBA" id="ARBA00012438"/>
    </source>
</evidence>
<dbReference type="SUPFAM" id="SSF55874">
    <property type="entry name" value="ATPase domain of HSP90 chaperone/DNA topoisomerase II/histidine kinase"/>
    <property type="match status" value="1"/>
</dbReference>
<dbReference type="InterPro" id="IPR003594">
    <property type="entry name" value="HATPase_dom"/>
</dbReference>
<feature type="domain" description="PAS" evidence="16">
    <location>
        <begin position="275"/>
        <end position="306"/>
    </location>
</feature>
<evidence type="ECO:0000256" key="11">
    <source>
        <dbReference type="PROSITE-ProRule" id="PRU00169"/>
    </source>
</evidence>
<organism evidence="18 19">
    <name type="scientific">Nitrincola iocasae</name>
    <dbReference type="NCBI Taxonomy" id="2614693"/>
    <lineage>
        <taxon>Bacteria</taxon>
        <taxon>Pseudomonadati</taxon>
        <taxon>Pseudomonadota</taxon>
        <taxon>Gammaproteobacteria</taxon>
        <taxon>Oceanospirillales</taxon>
        <taxon>Oceanospirillaceae</taxon>
        <taxon>Nitrincola</taxon>
    </lineage>
</organism>
<dbReference type="Pfam" id="PF00512">
    <property type="entry name" value="HisKA"/>
    <property type="match status" value="1"/>
</dbReference>
<evidence type="ECO:0000256" key="3">
    <source>
        <dbReference type="ARBA" id="ARBA00022553"/>
    </source>
</evidence>
<dbReference type="Pfam" id="PF11845">
    <property type="entry name" value="Tll0287-like"/>
    <property type="match status" value="1"/>
</dbReference>
<keyword evidence="5" id="KW-0547">Nucleotide-binding</keyword>
<dbReference type="RefSeq" id="WP_151056803.1">
    <property type="nucleotide sequence ID" value="NZ_CP044222.1"/>
</dbReference>
<feature type="transmembrane region" description="Helical" evidence="13">
    <location>
        <begin position="20"/>
        <end position="40"/>
    </location>
</feature>
<dbReference type="SUPFAM" id="SSF47384">
    <property type="entry name" value="Homodimeric domain of signal transducing histidine kinase"/>
    <property type="match status" value="1"/>
</dbReference>
<feature type="transmembrane region" description="Helical" evidence="13">
    <location>
        <begin position="216"/>
        <end position="237"/>
    </location>
</feature>
<dbReference type="EMBL" id="CP044222">
    <property type="protein sequence ID" value="QEW07410.1"/>
    <property type="molecule type" value="Genomic_DNA"/>
</dbReference>
<dbReference type="EC" id="2.7.13.3" evidence="2"/>
<feature type="coiled-coil region" evidence="12">
    <location>
        <begin position="383"/>
        <end position="417"/>
    </location>
</feature>
<keyword evidence="19" id="KW-1185">Reference proteome</keyword>
<keyword evidence="13" id="KW-0472">Membrane</keyword>
<dbReference type="SMART" id="SM00387">
    <property type="entry name" value="HATPase_c"/>
    <property type="match status" value="1"/>
</dbReference>